<accession>A0A9D4G872</accession>
<name>A0A9D4G872_DREPO</name>
<keyword evidence="2" id="KW-1185">Reference proteome</keyword>
<dbReference type="EMBL" id="JAIWYP010000006">
    <property type="protein sequence ID" value="KAH3812052.1"/>
    <property type="molecule type" value="Genomic_DNA"/>
</dbReference>
<organism evidence="1 2">
    <name type="scientific">Dreissena polymorpha</name>
    <name type="common">Zebra mussel</name>
    <name type="synonym">Mytilus polymorpha</name>
    <dbReference type="NCBI Taxonomy" id="45954"/>
    <lineage>
        <taxon>Eukaryota</taxon>
        <taxon>Metazoa</taxon>
        <taxon>Spiralia</taxon>
        <taxon>Lophotrochozoa</taxon>
        <taxon>Mollusca</taxon>
        <taxon>Bivalvia</taxon>
        <taxon>Autobranchia</taxon>
        <taxon>Heteroconchia</taxon>
        <taxon>Euheterodonta</taxon>
        <taxon>Imparidentia</taxon>
        <taxon>Neoheterodontei</taxon>
        <taxon>Myida</taxon>
        <taxon>Dreissenoidea</taxon>
        <taxon>Dreissenidae</taxon>
        <taxon>Dreissena</taxon>
    </lineage>
</organism>
<dbReference type="AlphaFoldDB" id="A0A9D4G872"/>
<sequence>MVTRENQTYEVCKTICSRNYNGSLAKIRVDFVENLKPALVTNFTYNAWTEADTTCHIMIVTTMFAKSFPNFNCSNPAFCICEKLTPTTGNTIHT</sequence>
<dbReference type="Proteomes" id="UP000828390">
    <property type="component" value="Unassembled WGS sequence"/>
</dbReference>
<proteinExistence type="predicted"/>
<evidence type="ECO:0000313" key="1">
    <source>
        <dbReference type="EMBL" id="KAH3812052.1"/>
    </source>
</evidence>
<reference evidence="1" key="2">
    <citation type="submission" date="2020-11" db="EMBL/GenBank/DDBJ databases">
        <authorList>
            <person name="McCartney M.A."/>
            <person name="Auch B."/>
            <person name="Kono T."/>
            <person name="Mallez S."/>
            <person name="Becker A."/>
            <person name="Gohl D.M."/>
            <person name="Silverstein K.A.T."/>
            <person name="Koren S."/>
            <person name="Bechman K.B."/>
            <person name="Herman A."/>
            <person name="Abrahante J.E."/>
            <person name="Garbe J."/>
        </authorList>
    </citation>
    <scope>NUCLEOTIDE SEQUENCE</scope>
    <source>
        <strain evidence="1">Duluth1</strain>
        <tissue evidence="1">Whole animal</tissue>
    </source>
</reference>
<protein>
    <submittedName>
        <fullName evidence="1">Uncharacterized protein</fullName>
    </submittedName>
</protein>
<evidence type="ECO:0000313" key="2">
    <source>
        <dbReference type="Proteomes" id="UP000828390"/>
    </source>
</evidence>
<reference evidence="1" key="1">
    <citation type="journal article" date="2019" name="bioRxiv">
        <title>The Genome of the Zebra Mussel, Dreissena polymorpha: A Resource for Invasive Species Research.</title>
        <authorList>
            <person name="McCartney M.A."/>
            <person name="Auch B."/>
            <person name="Kono T."/>
            <person name="Mallez S."/>
            <person name="Zhang Y."/>
            <person name="Obille A."/>
            <person name="Becker A."/>
            <person name="Abrahante J.E."/>
            <person name="Garbe J."/>
            <person name="Badalamenti J.P."/>
            <person name="Herman A."/>
            <person name="Mangelson H."/>
            <person name="Liachko I."/>
            <person name="Sullivan S."/>
            <person name="Sone E.D."/>
            <person name="Koren S."/>
            <person name="Silverstein K.A.T."/>
            <person name="Beckman K.B."/>
            <person name="Gohl D.M."/>
        </authorList>
    </citation>
    <scope>NUCLEOTIDE SEQUENCE</scope>
    <source>
        <strain evidence="1">Duluth1</strain>
        <tissue evidence="1">Whole animal</tissue>
    </source>
</reference>
<comment type="caution">
    <text evidence="1">The sequence shown here is derived from an EMBL/GenBank/DDBJ whole genome shotgun (WGS) entry which is preliminary data.</text>
</comment>
<gene>
    <name evidence="1" type="ORF">DPMN_140474</name>
</gene>